<keyword evidence="3" id="KW-1185">Reference proteome</keyword>
<accession>A0A2B7XID5</accession>
<feature type="compositionally biased region" description="Low complexity" evidence="1">
    <location>
        <begin position="411"/>
        <end position="422"/>
    </location>
</feature>
<feature type="region of interest" description="Disordered" evidence="1">
    <location>
        <begin position="690"/>
        <end position="743"/>
    </location>
</feature>
<comment type="caution">
    <text evidence="2">The sequence shown here is derived from an EMBL/GenBank/DDBJ whole genome shotgun (WGS) entry which is preliminary data.</text>
</comment>
<feature type="compositionally biased region" description="Polar residues" evidence="1">
    <location>
        <begin position="830"/>
        <end position="854"/>
    </location>
</feature>
<evidence type="ECO:0000256" key="1">
    <source>
        <dbReference type="SAM" id="MobiDB-lite"/>
    </source>
</evidence>
<feature type="compositionally biased region" description="Basic residues" evidence="1">
    <location>
        <begin position="855"/>
        <end position="867"/>
    </location>
</feature>
<dbReference type="AlphaFoldDB" id="A0A2B7XID5"/>
<dbReference type="STRING" id="2060905.A0A2B7XID5"/>
<feature type="compositionally biased region" description="Low complexity" evidence="1">
    <location>
        <begin position="376"/>
        <end position="387"/>
    </location>
</feature>
<sequence>MNLRSRGAIKPPKRYDEDNFTAPTPLPPACSESRGYQSNVRRPAFPSPTVDFNPNLPPAAFPTIDCQQQHKHSAQKTGRSSSNITKPMEEHAGASAFGRQDVANRQYKATTNRQQEMGGDGDVSMVDAVYGLGNNAPAAFNFNANNPYQLQSNSEHGLRSSLNLSNDENEIGPSASEAVKMSVKPRRQIKWSDISPTLQTEIFENLRSGCDFRRAADALRLNPSEQVKMIAHSNARQEQVQRENARLNEMRTKQLRALLRMDNSYLKTQKVPGQLVFRNISRKFLDTATGSGPDYSMSQASDILIARKYLRSLGLDPKLAGEWSNNLVTIATNGQADVDEDFEWTGEAPMMAEEDTISDGGDTERESSPDLETAPDDSSPSDCSPNPKQQRARGPKLNAAQQILLHRRRGSSASLSGTSTSLPCRVPTDRAGSPQWLPPSRPFHGTFPQKSSLAHESVVQLEVGAQGAARIQPDTFRSPGNLMQAPSQTPANVAYGNAGSANQFPPPWSRQPCSSKDGDCKALKRSLAGPWLYKQNWEDAEAASRASRMYRGNLAAARAEAQAALRVDSACHQSSPIFPYTNLMMTSPSNTYQMEGVMVEPLARWRSCPAGHGGNPEMMSTVGANTFPQYMSVSNHSRMEKEGPEYSPITPPSIETQWEQNEKQPHWKKLEACATLPTNNSRNLPLLTPTSFPSPYNAEVQGDSTSTSCSLPTNSEGLSTKQNSLDTTQSSGSPIPELEMTEATGESTVMETDHVQEKHTSSSTETAVPANPDVNTALCWPQENISTPLTLGTTKGLPKRKTRKAGNKWTKKKQRPSSKSMESLALAMAETTTQEPTKKATVSGSAVSVEATNNGRRRSTRVTKKAA</sequence>
<feature type="region of interest" description="Disordered" evidence="1">
    <location>
        <begin position="407"/>
        <end position="440"/>
    </location>
</feature>
<feature type="region of interest" description="Disordered" evidence="1">
    <location>
        <begin position="790"/>
        <end position="867"/>
    </location>
</feature>
<proteinExistence type="predicted"/>
<feature type="compositionally biased region" description="Basic residues" evidence="1">
    <location>
        <begin position="797"/>
        <end position="816"/>
    </location>
</feature>
<gene>
    <name evidence="2" type="ORF">GX51_01060</name>
</gene>
<feature type="region of interest" description="Disordered" evidence="1">
    <location>
        <begin position="350"/>
        <end position="395"/>
    </location>
</feature>
<evidence type="ECO:0000313" key="2">
    <source>
        <dbReference type="EMBL" id="PGH08541.1"/>
    </source>
</evidence>
<reference evidence="2 3" key="1">
    <citation type="submission" date="2017-10" db="EMBL/GenBank/DDBJ databases">
        <title>Comparative genomics in systemic dimorphic fungi from Ajellomycetaceae.</title>
        <authorList>
            <person name="Munoz J.F."/>
            <person name="Mcewen J.G."/>
            <person name="Clay O.K."/>
            <person name="Cuomo C.A."/>
        </authorList>
    </citation>
    <scope>NUCLEOTIDE SEQUENCE [LARGE SCALE GENOMIC DNA]</scope>
    <source>
        <strain evidence="2 3">UAMH130</strain>
    </source>
</reference>
<feature type="region of interest" description="Disordered" evidence="1">
    <location>
        <begin position="479"/>
        <end position="516"/>
    </location>
</feature>
<feature type="region of interest" description="Disordered" evidence="1">
    <location>
        <begin position="1"/>
        <end position="85"/>
    </location>
</feature>
<evidence type="ECO:0000313" key="3">
    <source>
        <dbReference type="Proteomes" id="UP000224080"/>
    </source>
</evidence>
<organism evidence="2 3">
    <name type="scientific">Blastomyces parvus</name>
    <dbReference type="NCBI Taxonomy" id="2060905"/>
    <lineage>
        <taxon>Eukaryota</taxon>
        <taxon>Fungi</taxon>
        <taxon>Dikarya</taxon>
        <taxon>Ascomycota</taxon>
        <taxon>Pezizomycotina</taxon>
        <taxon>Eurotiomycetes</taxon>
        <taxon>Eurotiomycetidae</taxon>
        <taxon>Onygenales</taxon>
        <taxon>Ajellomycetaceae</taxon>
        <taxon>Blastomyces</taxon>
    </lineage>
</organism>
<feature type="compositionally biased region" description="Polar residues" evidence="1">
    <location>
        <begin position="702"/>
        <end position="733"/>
    </location>
</feature>
<protein>
    <submittedName>
        <fullName evidence="2">Uncharacterized protein</fullName>
    </submittedName>
</protein>
<feature type="region of interest" description="Disordered" evidence="1">
    <location>
        <begin position="639"/>
        <end position="663"/>
    </location>
</feature>
<dbReference type="OrthoDB" id="5378502at2759"/>
<feature type="compositionally biased region" description="Polar residues" evidence="1">
    <location>
        <begin position="75"/>
        <end position="85"/>
    </location>
</feature>
<name>A0A2B7XID5_9EURO</name>
<dbReference type="Proteomes" id="UP000224080">
    <property type="component" value="Unassembled WGS sequence"/>
</dbReference>
<dbReference type="EMBL" id="PDNC01000008">
    <property type="protein sequence ID" value="PGH08541.1"/>
    <property type="molecule type" value="Genomic_DNA"/>
</dbReference>